<reference evidence="1 2" key="1">
    <citation type="submission" date="2014-12" db="EMBL/GenBank/DDBJ databases">
        <title>Comparative genome analysis of Bacillus coagulans HM-08, Clostridium butyricum HM-68, Bacillus subtilis HM-66 and Bacillus licheniformis BL-09.</title>
        <authorList>
            <person name="Zhang H."/>
        </authorList>
    </citation>
    <scope>NUCLEOTIDE SEQUENCE [LARGE SCALE GENOMIC DNA]</scope>
    <source>
        <strain evidence="1 2">HM-66</strain>
    </source>
</reference>
<dbReference type="PATRIC" id="fig|1423.173.peg.1576"/>
<comment type="caution">
    <text evidence="1">The sequence shown here is derived from an EMBL/GenBank/DDBJ whole genome shotgun (WGS) entry which is preliminary data.</text>
</comment>
<name>A0A0D1L2Y4_BACIU</name>
<dbReference type="GO" id="GO:0043565">
    <property type="term" value="F:sequence-specific DNA binding"/>
    <property type="evidence" value="ECO:0007669"/>
    <property type="project" value="InterPro"/>
</dbReference>
<evidence type="ECO:0000313" key="1">
    <source>
        <dbReference type="EMBL" id="KIU12697.1"/>
    </source>
</evidence>
<dbReference type="Gene3D" id="1.10.10.60">
    <property type="entry name" value="Homeodomain-like"/>
    <property type="match status" value="1"/>
</dbReference>
<dbReference type="SUPFAM" id="SSF48295">
    <property type="entry name" value="TrpR-like"/>
    <property type="match status" value="1"/>
</dbReference>
<sequence>MARKGQHFQHYTKEFKMKAVKMYEEGNKSYNTLAEELGLRSSTQLKNWVKTYREGKSFDDQRGKDTK</sequence>
<evidence type="ECO:0000313" key="2">
    <source>
        <dbReference type="Proteomes" id="UP000032247"/>
    </source>
</evidence>
<dbReference type="Pfam" id="PF01527">
    <property type="entry name" value="HTH_Tnp_1"/>
    <property type="match status" value="1"/>
</dbReference>
<dbReference type="Proteomes" id="UP000032247">
    <property type="component" value="Unassembled WGS sequence"/>
</dbReference>
<organism evidence="1 2">
    <name type="scientific">Bacillus subtilis</name>
    <dbReference type="NCBI Taxonomy" id="1423"/>
    <lineage>
        <taxon>Bacteria</taxon>
        <taxon>Bacillati</taxon>
        <taxon>Bacillota</taxon>
        <taxon>Bacilli</taxon>
        <taxon>Bacillales</taxon>
        <taxon>Bacillaceae</taxon>
        <taxon>Bacillus</taxon>
    </lineage>
</organism>
<dbReference type="EMBL" id="JXBC01000002">
    <property type="protein sequence ID" value="KIU12697.1"/>
    <property type="molecule type" value="Genomic_DNA"/>
</dbReference>
<dbReference type="InterPro" id="IPR002514">
    <property type="entry name" value="Transposase_8"/>
</dbReference>
<proteinExistence type="predicted"/>
<dbReference type="AlphaFoldDB" id="A0A0D1L2Y4"/>
<dbReference type="GO" id="GO:0006313">
    <property type="term" value="P:DNA transposition"/>
    <property type="evidence" value="ECO:0007669"/>
    <property type="project" value="InterPro"/>
</dbReference>
<protein>
    <submittedName>
        <fullName evidence="1">Transposase</fullName>
    </submittedName>
</protein>
<dbReference type="GO" id="GO:0004803">
    <property type="term" value="F:transposase activity"/>
    <property type="evidence" value="ECO:0007669"/>
    <property type="project" value="InterPro"/>
</dbReference>
<gene>
    <name evidence="1" type="ORF">SC09_Contig19orf01239</name>
</gene>
<accession>A0A0D1L2Y4</accession>
<dbReference type="InterPro" id="IPR010921">
    <property type="entry name" value="Trp_repressor/repl_initiator"/>
</dbReference>